<feature type="compositionally biased region" description="Polar residues" evidence="7">
    <location>
        <begin position="1440"/>
        <end position="1451"/>
    </location>
</feature>
<dbReference type="Pfam" id="PF24495">
    <property type="entry name" value="Ig_TMEM131_2"/>
    <property type="match status" value="1"/>
</dbReference>
<dbReference type="Gene3D" id="2.60.40.10">
    <property type="entry name" value="Immunoglobulins"/>
    <property type="match status" value="1"/>
</dbReference>
<feature type="domain" description="Transmembrane protein 131-like N-terminal" evidence="9">
    <location>
        <begin position="101"/>
        <end position="184"/>
    </location>
</feature>
<evidence type="ECO:0000259" key="10">
    <source>
        <dbReference type="Pfam" id="PF24495"/>
    </source>
</evidence>
<dbReference type="Pfam" id="PF12371">
    <property type="entry name" value="TMEM131_like_N"/>
    <property type="match status" value="1"/>
</dbReference>
<gene>
    <name evidence="15" type="primary">LOC110984409</name>
</gene>
<evidence type="ECO:0000259" key="9">
    <source>
        <dbReference type="Pfam" id="PF12371"/>
    </source>
</evidence>
<dbReference type="InterPro" id="IPR055437">
    <property type="entry name" value="TMEM131L_Ig_5"/>
</dbReference>
<feature type="region of interest" description="Disordered" evidence="7">
    <location>
        <begin position="1837"/>
        <end position="1933"/>
    </location>
</feature>
<evidence type="ECO:0000256" key="5">
    <source>
        <dbReference type="ARBA" id="ARBA00022989"/>
    </source>
</evidence>
<feature type="compositionally biased region" description="Gly residues" evidence="7">
    <location>
        <begin position="1189"/>
        <end position="1198"/>
    </location>
</feature>
<dbReference type="PANTHER" id="PTHR22050:SF0">
    <property type="entry name" value="TRANSMEMBRANE PROTEIN 131 HOMOLOG"/>
    <property type="match status" value="1"/>
</dbReference>
<dbReference type="OrthoDB" id="168404at2759"/>
<feature type="compositionally biased region" description="Low complexity" evidence="7">
    <location>
        <begin position="1601"/>
        <end position="1636"/>
    </location>
</feature>
<evidence type="ECO:0000256" key="7">
    <source>
        <dbReference type="SAM" id="MobiDB-lite"/>
    </source>
</evidence>
<protein>
    <submittedName>
        <fullName evidence="15">Transmembrane protein 131-like isoform X1</fullName>
    </submittedName>
</protein>
<feature type="compositionally biased region" description="Basic and acidic residues" evidence="7">
    <location>
        <begin position="1240"/>
        <end position="1260"/>
    </location>
</feature>
<evidence type="ECO:0000259" key="11">
    <source>
        <dbReference type="Pfam" id="PF24498"/>
    </source>
</evidence>
<feature type="compositionally biased region" description="Low complexity" evidence="7">
    <location>
        <begin position="1221"/>
        <end position="1234"/>
    </location>
</feature>
<feature type="region of interest" description="Disordered" evidence="7">
    <location>
        <begin position="1783"/>
        <end position="1814"/>
    </location>
</feature>
<dbReference type="CTD" id="23505"/>
<sequence length="1962" mass="214474">MMSAVITNMAVFGRTELHSNGMAHMWLTLALSILQLLPTHLDTVKAHGQAFVQTDFSELPHFVEEVTLNKGDLTNQGLNTHDKNSVKTLGLGLYKQWDLDLSLQPPMLDFGEHAIGMPELATVQVFNSHPENMLRMLSISGSTPHFHCSFFQDKVVPPGGNTTFEIVFLPRVAGNAENTIFIHTSAGTCPYQVFGVGVPNPYRLRPFVGAKVPINTSYSPLITMHNPYSSGLMVTEMYSSGGELHLELPTGSQDAPQNLWEIPPYTTRSVMRASFTGRVESNHTAFIRIKTNHSKRLDDEENELLMLPVEVEVSSAPGIYSSLEMLDFGTLRSLDSPKTLPLYLINTSPKSVQILSITSMRVNNALTIDFKPLVLKPSDTHTKVAEVTFHPLKANTSRLWSGKLIVKTKDKNIKLQIPYQAHVLQGTLSSDQQSKLFYLTPTLVESAETVVRPVALTNYFNFTLVIHQVSFPEDVKNIFKVTGFNEALIIQPQTTDSSLSIVFSPNTSTTSLQTFLRLGSNASVFSMGIHVYTGKLKYSVHSVDDKNIDLGVMSVGDHRSMLITLVNTNPIDVPIQSFSCNLDDCEAQVLGVEPGEGKLLTKQHDAFSIRRKSLVINEHHFAVLRLEVKAPLTEGQFLGSVVIETPHERVSISAKLRTVEGCLGVKPEHVIFRPAFPGTTQSVSLMLVNSFSHRMKLESILPDPPDKRFYYRLPKKTPVVEIEPHRKQKVGRIVFDPKAACGEDDSCYVGLSTQSLDGEVWLSSLALPDETQDVDKLFYNHLHNRWQSLEQTGKTIFNATLKVNSNLVKDKELPVTAVLEWPRLIRKDKIEFPLTYIENSSISEVQILNPSDTLILVQLLPVALYQDPTSVLDFLTDRFDPELIETDDPSVFFLANNTDKDSSEKCLKNSSCGVIEETFGVRPNRTALTVPIKPHQNVTVAIGFKPSDGRERISLILIRNNLTILDAFMVRGRGARGELRFNSKMPSPNSNLLFELKPTHLEDCDRSSPKARVPPNFTVKRSFTLKNTGQLPIYIKTFSINGYDCNGYGFKVLQCRPMELVPNETKRLDIAFTPDFTMSRITRQLKVLTYNQEELEYTLIATLPPHMLSTCAAALPRPQWEHLLYIISVILMGVLFLGILTASYLEALRLTEPMPATQPGPPEEKGEMGRLKCFDLRSIAAGIKIGGGGGGASGGGGAKPSSTSSVLSTLGEKLSFRPKRSSSPSTSTRGSTSSVANNTRHSEPKSQSERRLSPDKDKVKVNSWANGSVPAKQSNALNTSNSSTPSPSEAAPNRRSTGKARRRPVDSEWNSNYANNTSSSRENSNRHPEHPSPRSFVEDISPAMVQDPPAHEAQDSLEVNTSVNKLARNSKRKSNRPTTTSKREEHDKKMTGSKRKEEMMREAVDRDDSSSISTECSNPESEPSDKSGKQTFHQADSEPSWPSNKSKSKALSSGGMGLDDFKFEDVKSRTKPRKNAKMDPAFYGDVCRPSTLELPYVPHGEAGRRVKQNSKEPTSPHSIAAKIAAKATKKALKTAKPEQATKSIDGASETASTPSSEVDKDSPPPLWEQVKPMPSSQGRQLPVQAKHPEQPTPAALTTTNTSNSHRGKGSSSKNSSTKSSQFPETAAAATAAAAAAGNASGRPSSYSKAVAGAVPGTNSETSPAPEESTKKTKLAKTKSMPEKTSAFTAVGDIAGRPGAIGSKGISPKTRTWPWTGQSGQPEMLDSASDTSSTASTGPSSPGMFSMPSASQPETKKPMSADSYSSASSKFPFANHGTNFPATFWDNSVREPSMDIPPPPMSGYNPQEVQQPKAQSIKGTIGDWLGLGVGMPSTSNNLWQLGPTYPDAGWSTETGSPRSPGQTANFYPATSNPWSFEDLPPPPAAQSPNSSWNSSSELFPSSIWSNPSSTNTSLLDTTTPSMATQESPQYSPFSSFRSLWGNPFSAMGNSGSSWSPGNNDQKQ</sequence>
<dbReference type="Pfam" id="PF24499">
    <property type="entry name" value="Ig_TMEM131L_4"/>
    <property type="match status" value="1"/>
</dbReference>
<keyword evidence="4" id="KW-0732">Signal</keyword>
<proteinExistence type="inferred from homology"/>
<accession>A0A8B7Z3T5</accession>
<dbReference type="InterPro" id="IPR022113">
    <property type="entry name" value="TMEM131L_N"/>
</dbReference>
<evidence type="ECO:0000256" key="8">
    <source>
        <dbReference type="SAM" id="Phobius"/>
    </source>
</evidence>
<keyword evidence="3 8" id="KW-0812">Transmembrane</keyword>
<feature type="compositionally biased region" description="Polar residues" evidence="7">
    <location>
        <begin position="1708"/>
        <end position="1720"/>
    </location>
</feature>
<feature type="compositionally biased region" description="Low complexity" evidence="7">
    <location>
        <begin position="1885"/>
        <end position="1920"/>
    </location>
</feature>
<feature type="region of interest" description="Disordered" evidence="7">
    <location>
        <begin position="1189"/>
        <end position="1771"/>
    </location>
</feature>
<evidence type="ECO:0000259" key="13">
    <source>
        <dbReference type="Pfam" id="PF24501"/>
    </source>
</evidence>
<feature type="compositionally biased region" description="Polar residues" evidence="7">
    <location>
        <begin position="1850"/>
        <end position="1873"/>
    </location>
</feature>
<evidence type="ECO:0000256" key="1">
    <source>
        <dbReference type="ARBA" id="ARBA00004479"/>
    </source>
</evidence>
<dbReference type="InterPro" id="IPR056311">
    <property type="entry name" value="TMEM131_Ig_2"/>
</dbReference>
<feature type="compositionally biased region" description="Polar residues" evidence="7">
    <location>
        <begin position="1410"/>
        <end position="1421"/>
    </location>
</feature>
<dbReference type="GeneID" id="110984409"/>
<evidence type="ECO:0000256" key="3">
    <source>
        <dbReference type="ARBA" id="ARBA00022692"/>
    </source>
</evidence>
<dbReference type="Proteomes" id="UP000694845">
    <property type="component" value="Unplaced"/>
</dbReference>
<feature type="compositionally biased region" description="Low complexity" evidence="7">
    <location>
        <begin position="1725"/>
        <end position="1750"/>
    </location>
</feature>
<dbReference type="PANTHER" id="PTHR22050">
    <property type="entry name" value="RW1 PROTEIN HOMOLOG"/>
    <property type="match status" value="1"/>
</dbReference>
<dbReference type="GO" id="GO:0016020">
    <property type="term" value="C:membrane"/>
    <property type="evidence" value="ECO:0007669"/>
    <property type="project" value="UniProtKB-SubCell"/>
</dbReference>
<feature type="transmembrane region" description="Helical" evidence="8">
    <location>
        <begin position="1123"/>
        <end position="1145"/>
    </location>
</feature>
<dbReference type="InterPro" id="IPR055435">
    <property type="entry name" value="Ig_TMEM131L_3"/>
</dbReference>
<feature type="compositionally biased region" description="Basic and acidic residues" evidence="7">
    <location>
        <begin position="1323"/>
        <end position="1332"/>
    </location>
</feature>
<feature type="compositionally biased region" description="Basic and acidic residues" evidence="7">
    <location>
        <begin position="1459"/>
        <end position="1468"/>
    </location>
</feature>
<keyword evidence="5 8" id="KW-1133">Transmembrane helix</keyword>
<comment type="subcellular location">
    <subcellularLocation>
        <location evidence="1">Membrane</location>
        <topology evidence="1">Single-pass type I membrane protein</topology>
    </subcellularLocation>
</comment>
<feature type="compositionally biased region" description="Low complexity" evidence="7">
    <location>
        <begin position="1274"/>
        <end position="1293"/>
    </location>
</feature>
<evidence type="ECO:0000256" key="6">
    <source>
        <dbReference type="ARBA" id="ARBA00023136"/>
    </source>
</evidence>
<feature type="domain" description="TMEM131L third Ig-like" evidence="11">
    <location>
        <begin position="434"/>
        <end position="533"/>
    </location>
</feature>
<feature type="domain" description="TMEM131 second Ig-like" evidence="10">
    <location>
        <begin position="201"/>
        <end position="290"/>
    </location>
</feature>
<dbReference type="InterPro" id="IPR055436">
    <property type="entry name" value="Ig_TMEM131L_4"/>
</dbReference>
<dbReference type="InterPro" id="IPR039877">
    <property type="entry name" value="TMEM131-like"/>
</dbReference>
<dbReference type="Pfam" id="PF24498">
    <property type="entry name" value="Ig_TMEM131L_3"/>
    <property type="match status" value="1"/>
</dbReference>
<dbReference type="Pfam" id="PF24501">
    <property type="entry name" value="Ig_TMEM131L_5"/>
    <property type="match status" value="1"/>
</dbReference>
<feature type="domain" description="TMEM131L fifth Ig-like" evidence="13">
    <location>
        <begin position="1027"/>
        <end position="1090"/>
    </location>
</feature>
<evidence type="ECO:0000259" key="12">
    <source>
        <dbReference type="Pfam" id="PF24499"/>
    </source>
</evidence>
<evidence type="ECO:0000313" key="14">
    <source>
        <dbReference type="Proteomes" id="UP000694845"/>
    </source>
</evidence>
<feature type="compositionally biased region" description="Basic and acidic residues" evidence="7">
    <location>
        <begin position="1381"/>
        <end position="1409"/>
    </location>
</feature>
<keyword evidence="6 8" id="KW-0472">Membrane</keyword>
<feature type="domain" description="TMEM131L fourth Ig-like" evidence="12">
    <location>
        <begin position="830"/>
        <end position="975"/>
    </location>
</feature>
<keyword evidence="14" id="KW-1185">Reference proteome</keyword>
<dbReference type="RefSeq" id="XP_022100299.1">
    <property type="nucleotide sequence ID" value="XM_022244607.1"/>
</dbReference>
<dbReference type="KEGG" id="aplc:110984409"/>
<reference evidence="15" key="1">
    <citation type="submission" date="2025-08" db="UniProtKB">
        <authorList>
            <consortium name="RefSeq"/>
        </authorList>
    </citation>
    <scope>IDENTIFICATION</scope>
</reference>
<evidence type="ECO:0000313" key="15">
    <source>
        <dbReference type="RefSeq" id="XP_022100299.1"/>
    </source>
</evidence>
<feature type="compositionally biased region" description="Polar residues" evidence="7">
    <location>
        <begin position="1803"/>
        <end position="1814"/>
    </location>
</feature>
<name>A0A8B7Z3T5_ACAPL</name>
<evidence type="ECO:0000256" key="2">
    <source>
        <dbReference type="ARBA" id="ARBA00006682"/>
    </source>
</evidence>
<organism evidence="14 15">
    <name type="scientific">Acanthaster planci</name>
    <name type="common">Crown-of-thorns starfish</name>
    <dbReference type="NCBI Taxonomy" id="133434"/>
    <lineage>
        <taxon>Eukaryota</taxon>
        <taxon>Metazoa</taxon>
        <taxon>Echinodermata</taxon>
        <taxon>Eleutherozoa</taxon>
        <taxon>Asterozoa</taxon>
        <taxon>Asteroidea</taxon>
        <taxon>Valvatacea</taxon>
        <taxon>Valvatida</taxon>
        <taxon>Acanthasteridae</taxon>
        <taxon>Acanthaster</taxon>
    </lineage>
</organism>
<dbReference type="InterPro" id="IPR013783">
    <property type="entry name" value="Ig-like_fold"/>
</dbReference>
<feature type="compositionally biased region" description="Low complexity" evidence="7">
    <location>
        <begin position="1759"/>
        <end position="1768"/>
    </location>
</feature>
<feature type="compositionally biased region" description="Polar residues" evidence="7">
    <location>
        <begin position="1921"/>
        <end position="1933"/>
    </location>
</feature>
<evidence type="ECO:0000256" key="4">
    <source>
        <dbReference type="ARBA" id="ARBA00022729"/>
    </source>
</evidence>
<comment type="similarity">
    <text evidence="2">Belongs to the TMEM131 family.</text>
</comment>